<evidence type="ECO:0000256" key="1">
    <source>
        <dbReference type="SAM" id="MobiDB-lite"/>
    </source>
</evidence>
<name>A0A6V7QKH8_ANACO</name>
<accession>A0A6V7QKH8</accession>
<evidence type="ECO:0000313" key="2">
    <source>
        <dbReference type="EMBL" id="CAD1843528.1"/>
    </source>
</evidence>
<dbReference type="AlphaFoldDB" id="A0A6V7QKH8"/>
<reference evidence="2" key="1">
    <citation type="submission" date="2020-07" db="EMBL/GenBank/DDBJ databases">
        <authorList>
            <person name="Lin J."/>
        </authorList>
    </citation>
    <scope>NUCLEOTIDE SEQUENCE</scope>
</reference>
<dbReference type="EMBL" id="LR862136">
    <property type="protein sequence ID" value="CAD1843528.1"/>
    <property type="molecule type" value="Genomic_DNA"/>
</dbReference>
<organism evidence="2">
    <name type="scientific">Ananas comosus var. bracteatus</name>
    <name type="common">red pineapple</name>
    <dbReference type="NCBI Taxonomy" id="296719"/>
    <lineage>
        <taxon>Eukaryota</taxon>
        <taxon>Viridiplantae</taxon>
        <taxon>Streptophyta</taxon>
        <taxon>Embryophyta</taxon>
        <taxon>Tracheophyta</taxon>
        <taxon>Spermatophyta</taxon>
        <taxon>Magnoliopsida</taxon>
        <taxon>Liliopsida</taxon>
        <taxon>Poales</taxon>
        <taxon>Bromeliaceae</taxon>
        <taxon>Bromelioideae</taxon>
        <taxon>Ananas</taxon>
    </lineage>
</organism>
<feature type="region of interest" description="Disordered" evidence="1">
    <location>
        <begin position="1"/>
        <end position="48"/>
    </location>
</feature>
<sequence>MAHMLAYSLNPAGQHNSGKEGLGDTRPKLASQRGPACSRPVRSRHGRHLTGSSFNLALSLPLSLPSPPPTPAAREYRTRVSVLIMQFPGTSSDHGSDYCNPVLPNNPAHMGLAIPVMRLPRLQLKRQDQSECFDAV</sequence>
<protein>
    <submittedName>
        <fullName evidence="2">Uncharacterized protein</fullName>
    </submittedName>
</protein>
<gene>
    <name evidence="2" type="ORF">CB5_LOCUS26739</name>
</gene>
<feature type="compositionally biased region" description="Basic and acidic residues" evidence="1">
    <location>
        <begin position="17"/>
        <end position="27"/>
    </location>
</feature>
<proteinExistence type="predicted"/>